<keyword evidence="1" id="KW-0378">Hydrolase</keyword>
<dbReference type="EMBL" id="JBHUGD010000003">
    <property type="protein sequence ID" value="MFD1946426.1"/>
    <property type="molecule type" value="Genomic_DNA"/>
</dbReference>
<protein>
    <submittedName>
        <fullName evidence="1">Endonuclease domain-containing protein</fullName>
    </submittedName>
</protein>
<evidence type="ECO:0000313" key="1">
    <source>
        <dbReference type="EMBL" id="MFD1946426.1"/>
    </source>
</evidence>
<keyword evidence="1" id="KW-0255">Endonuclease</keyword>
<keyword evidence="2" id="KW-1185">Reference proteome</keyword>
<gene>
    <name evidence="1" type="ORF">ACFSDE_06450</name>
</gene>
<name>A0ABW4TLB1_9ACTN</name>
<evidence type="ECO:0000313" key="2">
    <source>
        <dbReference type="Proteomes" id="UP001597351"/>
    </source>
</evidence>
<dbReference type="SUPFAM" id="SSF52980">
    <property type="entry name" value="Restriction endonuclease-like"/>
    <property type="match status" value="1"/>
</dbReference>
<accession>A0ABW4TLB1</accession>
<dbReference type="Proteomes" id="UP001597351">
    <property type="component" value="Unassembled WGS sequence"/>
</dbReference>
<organism evidence="1 2">
    <name type="scientific">Nocardioides aestuarii</name>
    <dbReference type="NCBI Taxonomy" id="252231"/>
    <lineage>
        <taxon>Bacteria</taxon>
        <taxon>Bacillati</taxon>
        <taxon>Actinomycetota</taxon>
        <taxon>Actinomycetes</taxon>
        <taxon>Propionibacteriales</taxon>
        <taxon>Nocardioidaceae</taxon>
        <taxon>Nocardioides</taxon>
    </lineage>
</organism>
<proteinExistence type="predicted"/>
<dbReference type="RefSeq" id="WP_343916566.1">
    <property type="nucleotide sequence ID" value="NZ_BAAAJT010000002.1"/>
</dbReference>
<sequence>MVDLSQPFTSRMVCDVLAWSTVRGPRFRRLLPGVYVASDVAVTPELMARAALLAVPATAWLSHTTSASLQGIPVPTDPRLHVSVPTAGDRRLKGTLKLHVRPTPLTTTARGLRVSAGADLFLELAEVLGLVDLVVAGDAMVRARMVRPEQLLRAAAAVRGEVGSHVRRAASLVRARVDSPMETRLRLLIVLAGLPEPEVNPVVGDGRFTTRLDLAYPGLRLVIEYDGQQHRADDLNQWDRDNERLAWFADHDWELLPVVARGIYRRPGETLTRVCDAIRRRGGVVPALNPGWQLYFPGTG</sequence>
<dbReference type="GO" id="GO:0004519">
    <property type="term" value="F:endonuclease activity"/>
    <property type="evidence" value="ECO:0007669"/>
    <property type="project" value="UniProtKB-KW"/>
</dbReference>
<dbReference type="InterPro" id="IPR011335">
    <property type="entry name" value="Restrct_endonuc-II-like"/>
</dbReference>
<reference evidence="2" key="1">
    <citation type="journal article" date="2019" name="Int. J. Syst. Evol. Microbiol.">
        <title>The Global Catalogue of Microorganisms (GCM) 10K type strain sequencing project: providing services to taxonomists for standard genome sequencing and annotation.</title>
        <authorList>
            <consortium name="The Broad Institute Genomics Platform"/>
            <consortium name="The Broad Institute Genome Sequencing Center for Infectious Disease"/>
            <person name="Wu L."/>
            <person name="Ma J."/>
        </authorList>
    </citation>
    <scope>NUCLEOTIDE SEQUENCE [LARGE SCALE GENOMIC DNA]</scope>
    <source>
        <strain evidence="2">CGMCC 1.12477</strain>
    </source>
</reference>
<keyword evidence="1" id="KW-0540">Nuclease</keyword>
<comment type="caution">
    <text evidence="1">The sequence shown here is derived from an EMBL/GenBank/DDBJ whole genome shotgun (WGS) entry which is preliminary data.</text>
</comment>